<sequence>AWLPLVSAGETAVVWTIQKMAELMPSTASLETKLEEAQRVADSFAEKMCEPKAISKVRQKRLASREQLRCLGHILSLLDLKLKKPVDALRPVSLNEHEQRMLEDGVPFLWNSVTGASEWDLCGPESVDGSLRVVLQPDEGSPMYCCYRFLASRGFKINLIRDEL</sequence>
<protein>
    <submittedName>
        <fullName evidence="1">Uncharacterized protein</fullName>
    </submittedName>
</protein>
<proteinExistence type="predicted"/>
<name>A0A812PTY0_SYMPI</name>
<dbReference type="AlphaFoldDB" id="A0A812PTY0"/>
<dbReference type="EMBL" id="CAJNIZ010014485">
    <property type="protein sequence ID" value="CAE7362694.1"/>
    <property type="molecule type" value="Genomic_DNA"/>
</dbReference>
<evidence type="ECO:0000313" key="2">
    <source>
        <dbReference type="Proteomes" id="UP000649617"/>
    </source>
</evidence>
<keyword evidence="2" id="KW-1185">Reference proteome</keyword>
<organism evidence="1 2">
    <name type="scientific">Symbiodinium pilosum</name>
    <name type="common">Dinoflagellate</name>
    <dbReference type="NCBI Taxonomy" id="2952"/>
    <lineage>
        <taxon>Eukaryota</taxon>
        <taxon>Sar</taxon>
        <taxon>Alveolata</taxon>
        <taxon>Dinophyceae</taxon>
        <taxon>Suessiales</taxon>
        <taxon>Symbiodiniaceae</taxon>
        <taxon>Symbiodinium</taxon>
    </lineage>
</organism>
<dbReference type="OrthoDB" id="414591at2759"/>
<evidence type="ECO:0000313" key="1">
    <source>
        <dbReference type="EMBL" id="CAE7362694.1"/>
    </source>
</evidence>
<comment type="caution">
    <text evidence="1">The sequence shown here is derived from an EMBL/GenBank/DDBJ whole genome shotgun (WGS) entry which is preliminary data.</text>
</comment>
<reference evidence="1" key="1">
    <citation type="submission" date="2021-02" db="EMBL/GenBank/DDBJ databases">
        <authorList>
            <person name="Dougan E. K."/>
            <person name="Rhodes N."/>
            <person name="Thang M."/>
            <person name="Chan C."/>
        </authorList>
    </citation>
    <scope>NUCLEOTIDE SEQUENCE</scope>
</reference>
<feature type="non-terminal residue" evidence="1">
    <location>
        <position position="164"/>
    </location>
</feature>
<accession>A0A812PTY0</accession>
<dbReference type="Proteomes" id="UP000649617">
    <property type="component" value="Unassembled WGS sequence"/>
</dbReference>
<gene>
    <name evidence="1" type="ORF">SPIL2461_LOCUS8713</name>
</gene>